<accession>A0ABP6UPG5</accession>
<keyword evidence="2" id="KW-1185">Reference proteome</keyword>
<dbReference type="EMBL" id="BAABCW010000013">
    <property type="protein sequence ID" value="GAA3513909.1"/>
    <property type="molecule type" value="Genomic_DNA"/>
</dbReference>
<proteinExistence type="predicted"/>
<dbReference type="RefSeq" id="WP_344928762.1">
    <property type="nucleotide sequence ID" value="NZ_BAABCW010000013.1"/>
</dbReference>
<dbReference type="Proteomes" id="UP001500459">
    <property type="component" value="Unassembled WGS sequence"/>
</dbReference>
<name>A0ABP6UPG5_9FLAO</name>
<gene>
    <name evidence="1" type="ORF">GCM10022393_29670</name>
</gene>
<evidence type="ECO:0000313" key="2">
    <source>
        <dbReference type="Proteomes" id="UP001500459"/>
    </source>
</evidence>
<protein>
    <submittedName>
        <fullName evidence="1">Uncharacterized protein</fullName>
    </submittedName>
</protein>
<evidence type="ECO:0000313" key="1">
    <source>
        <dbReference type="EMBL" id="GAA3513909.1"/>
    </source>
</evidence>
<reference evidence="2" key="1">
    <citation type="journal article" date="2019" name="Int. J. Syst. Evol. Microbiol.">
        <title>The Global Catalogue of Microorganisms (GCM) 10K type strain sequencing project: providing services to taxonomists for standard genome sequencing and annotation.</title>
        <authorList>
            <consortium name="The Broad Institute Genomics Platform"/>
            <consortium name="The Broad Institute Genome Sequencing Center for Infectious Disease"/>
            <person name="Wu L."/>
            <person name="Ma J."/>
        </authorList>
    </citation>
    <scope>NUCLEOTIDE SEQUENCE [LARGE SCALE GENOMIC DNA]</scope>
    <source>
        <strain evidence="2">JCM 17106</strain>
    </source>
</reference>
<comment type="caution">
    <text evidence="1">The sequence shown here is derived from an EMBL/GenBank/DDBJ whole genome shotgun (WGS) entry which is preliminary data.</text>
</comment>
<organism evidence="1 2">
    <name type="scientific">Aquimarina addita</name>
    <dbReference type="NCBI Taxonomy" id="870485"/>
    <lineage>
        <taxon>Bacteria</taxon>
        <taxon>Pseudomonadati</taxon>
        <taxon>Bacteroidota</taxon>
        <taxon>Flavobacteriia</taxon>
        <taxon>Flavobacteriales</taxon>
        <taxon>Flavobacteriaceae</taxon>
        <taxon>Aquimarina</taxon>
    </lineage>
</organism>
<sequence>MGSIILILKDLGMSTEAIEVAKRGLALSKKAKNNDFILLNEGLIAGTKK</sequence>